<name>A0A6B0TMM8_9RHOB</name>
<evidence type="ECO:0000313" key="11">
    <source>
        <dbReference type="EMBL" id="MXU65830.1"/>
    </source>
</evidence>
<protein>
    <recommendedName>
        <fullName evidence="8 9">Outer membrane protein assembly factor BamA</fullName>
    </recommendedName>
</protein>
<dbReference type="EMBL" id="WUWG01000003">
    <property type="protein sequence ID" value="MXU65830.1"/>
    <property type="molecule type" value="Genomic_DNA"/>
</dbReference>
<accession>A0A6B0TMM8</accession>
<dbReference type="PROSITE" id="PS51779">
    <property type="entry name" value="POTRA"/>
    <property type="match status" value="3"/>
</dbReference>
<evidence type="ECO:0000256" key="9">
    <source>
        <dbReference type="NCBIfam" id="TIGR03303"/>
    </source>
</evidence>
<dbReference type="Gene3D" id="3.10.20.310">
    <property type="entry name" value="membrane protein fhac"/>
    <property type="match status" value="5"/>
</dbReference>
<comment type="subcellular location">
    <subcellularLocation>
        <location evidence="8">Cell outer membrane</location>
    </subcellularLocation>
    <subcellularLocation>
        <location evidence="1">Membrane</location>
    </subcellularLocation>
</comment>
<organism evidence="11 12">
    <name type="scientific">Oceanomicrobium pacificus</name>
    <dbReference type="NCBI Taxonomy" id="2692916"/>
    <lineage>
        <taxon>Bacteria</taxon>
        <taxon>Pseudomonadati</taxon>
        <taxon>Pseudomonadota</taxon>
        <taxon>Alphaproteobacteria</taxon>
        <taxon>Rhodobacterales</taxon>
        <taxon>Paracoccaceae</taxon>
        <taxon>Oceanomicrobium</taxon>
    </lineage>
</organism>
<keyword evidence="4 8" id="KW-0732">Signal</keyword>
<reference evidence="11 12" key="1">
    <citation type="submission" date="2019-12" db="EMBL/GenBank/DDBJ databases">
        <title>Strain KN286 was isolated from seawater, which was collected from Caroline Seamount in the tropical western Pacific.</title>
        <authorList>
            <person name="Wang Q."/>
        </authorList>
    </citation>
    <scope>NUCLEOTIDE SEQUENCE [LARGE SCALE GENOMIC DNA]</scope>
    <source>
        <strain evidence="11 12">KN286</strain>
    </source>
</reference>
<comment type="subunit">
    <text evidence="8">Part of the Bam complex.</text>
</comment>
<dbReference type="PANTHER" id="PTHR12815:SF23">
    <property type="entry name" value="OUTER MEMBRANE PROTEIN ASSEMBLY FACTOR BAMA"/>
    <property type="match status" value="1"/>
</dbReference>
<dbReference type="NCBIfam" id="TIGR03303">
    <property type="entry name" value="OM_YaeT"/>
    <property type="match status" value="1"/>
</dbReference>
<keyword evidence="5 8" id="KW-0677">Repeat</keyword>
<evidence type="ECO:0000256" key="2">
    <source>
        <dbReference type="ARBA" id="ARBA00022452"/>
    </source>
</evidence>
<dbReference type="RefSeq" id="WP_160854657.1">
    <property type="nucleotide sequence ID" value="NZ_WUWG01000003.1"/>
</dbReference>
<dbReference type="Proteomes" id="UP000436016">
    <property type="component" value="Unassembled WGS sequence"/>
</dbReference>
<comment type="caution">
    <text evidence="11">The sequence shown here is derived from an EMBL/GenBank/DDBJ whole genome shotgun (WGS) entry which is preliminary data.</text>
</comment>
<evidence type="ECO:0000259" key="10">
    <source>
        <dbReference type="PROSITE" id="PS51779"/>
    </source>
</evidence>
<comment type="similarity">
    <text evidence="8">Belongs to the BamA family.</text>
</comment>
<dbReference type="PANTHER" id="PTHR12815">
    <property type="entry name" value="SORTING AND ASSEMBLY MACHINERY SAMM50 PROTEIN FAMILY MEMBER"/>
    <property type="match status" value="1"/>
</dbReference>
<gene>
    <name evidence="8 11" type="primary">bamA</name>
    <name evidence="11" type="ORF">GSH16_10245</name>
</gene>
<evidence type="ECO:0000256" key="4">
    <source>
        <dbReference type="ARBA" id="ARBA00022729"/>
    </source>
</evidence>
<dbReference type="InterPro" id="IPR010827">
    <property type="entry name" value="BamA/TamA_POTRA"/>
</dbReference>
<evidence type="ECO:0000256" key="7">
    <source>
        <dbReference type="ARBA" id="ARBA00023237"/>
    </source>
</evidence>
<evidence type="ECO:0000256" key="3">
    <source>
        <dbReference type="ARBA" id="ARBA00022692"/>
    </source>
</evidence>
<proteinExistence type="inferred from homology"/>
<dbReference type="InterPro" id="IPR023707">
    <property type="entry name" value="OM_assembly_BamA"/>
</dbReference>
<dbReference type="InterPro" id="IPR000184">
    <property type="entry name" value="Bac_surfAg_D15"/>
</dbReference>
<dbReference type="Gene3D" id="2.40.160.50">
    <property type="entry name" value="membrane protein fhac: a member of the omp85/tpsb transporter family"/>
    <property type="match status" value="1"/>
</dbReference>
<dbReference type="InterPro" id="IPR039910">
    <property type="entry name" value="D15-like"/>
</dbReference>
<keyword evidence="2 8" id="KW-1134">Transmembrane beta strand</keyword>
<evidence type="ECO:0000256" key="5">
    <source>
        <dbReference type="ARBA" id="ARBA00022737"/>
    </source>
</evidence>
<evidence type="ECO:0000313" key="12">
    <source>
        <dbReference type="Proteomes" id="UP000436016"/>
    </source>
</evidence>
<dbReference type="GO" id="GO:0009279">
    <property type="term" value="C:cell outer membrane"/>
    <property type="evidence" value="ECO:0007669"/>
    <property type="project" value="UniProtKB-SubCell"/>
</dbReference>
<dbReference type="InterPro" id="IPR034746">
    <property type="entry name" value="POTRA"/>
</dbReference>
<evidence type="ECO:0000256" key="1">
    <source>
        <dbReference type="ARBA" id="ARBA00004370"/>
    </source>
</evidence>
<comment type="function">
    <text evidence="8">Part of the outer membrane protein assembly complex, which is involved in assembly and insertion of beta-barrel proteins into the outer membrane.</text>
</comment>
<keyword evidence="7 8" id="KW-0998">Cell outer membrane</keyword>
<keyword evidence="12" id="KW-1185">Reference proteome</keyword>
<dbReference type="GO" id="GO:0043165">
    <property type="term" value="P:Gram-negative-bacterium-type cell outer membrane assembly"/>
    <property type="evidence" value="ECO:0007669"/>
    <property type="project" value="UniProtKB-UniRule"/>
</dbReference>
<evidence type="ECO:0000256" key="6">
    <source>
        <dbReference type="ARBA" id="ARBA00023136"/>
    </source>
</evidence>
<feature type="domain" description="POTRA" evidence="10">
    <location>
        <begin position="364"/>
        <end position="437"/>
    </location>
</feature>
<dbReference type="Pfam" id="PF07244">
    <property type="entry name" value="POTRA"/>
    <property type="match status" value="5"/>
</dbReference>
<dbReference type="PIRSF" id="PIRSF006076">
    <property type="entry name" value="OM_assembly_OMP85"/>
    <property type="match status" value="1"/>
</dbReference>
<keyword evidence="3 8" id="KW-0812">Transmembrane</keyword>
<feature type="domain" description="POTRA" evidence="10">
    <location>
        <begin position="43"/>
        <end position="110"/>
    </location>
</feature>
<dbReference type="HAMAP" id="MF_01430">
    <property type="entry name" value="OM_assembly_BamA"/>
    <property type="match status" value="1"/>
</dbReference>
<dbReference type="GO" id="GO:0051205">
    <property type="term" value="P:protein insertion into membrane"/>
    <property type="evidence" value="ECO:0007669"/>
    <property type="project" value="UniProtKB-UniRule"/>
</dbReference>
<dbReference type="AlphaFoldDB" id="A0A6B0TMM8"/>
<keyword evidence="6 8" id="KW-0472">Membrane</keyword>
<dbReference type="Pfam" id="PF01103">
    <property type="entry name" value="Omp85"/>
    <property type="match status" value="1"/>
</dbReference>
<sequence length="784" mass="86262">MAFLNLGGRIIRAAVLGIGVALAGVSVPLPDGTGGAAFAQGARSFGSIQVSGNQRIEAATIRSFAGIPVNVPVGGDEINAAVRRLFETGLFESVDIVPQGNSLVIQVTENPTINRIAFEGNKRIDDEQLQSVIRLRPRQPFNRAAAEADVAAIVAAYAAGGRFTAQVRPVIIQRPDNRVDLVFEVFEGDTTEIQKISFVGNEKYSDRRLRRVIETSQAGLLSFIVQSDTYDRDRLEFDKQLLRDFYLERGHADFQVRSATAEMSRERDGFFVAFNLYEGPVYRFGRIGVAADNPRLDPTEFEKLIDVRSGDVYSSKDVEQIIERMAFLAGQKGFAFVDVRPRVQKNANNRTIDIVFELFEGPRVFIERIDIRGNTNTLDRVVRRQFEFAEGDAFNSRALRRGEDRIRGLGYFGNVAVRVEEGSAPNRAVIDVEVEEAPTGSLSFGLSYDTQEGIAGTIELTERNFLGRGQTVSVLLGKSTDLTTASFSFTEPALLDRDLLGGFDIYYRDFSRTESSYQTKNIGFEPRIGFPVSENGRLTLRYRGSSDEISEIGDNVSPIIAADVGELSTSAIGFTYAYDRRNSVVDPTAGFIFVLNQDLSGVGGDTSYSKTVARARVFRSFFDEELIVSGELEGGYLTTFKGNTRVIDRFFLGGDTFRGFARSGVGPRDVCSACSATGGDIDDSLGGNSYAMARFQGSFPIGLPPEWGIYGGVFAEAGSLWSLDNVVPGASGEIDDKFRLRSAAGVSLFWETPIGPLRFDWAYPIQFEDTDVLEKFRFSIGTRF</sequence>
<evidence type="ECO:0000256" key="8">
    <source>
        <dbReference type="HAMAP-Rule" id="MF_01430"/>
    </source>
</evidence>
<feature type="domain" description="POTRA" evidence="10">
    <location>
        <begin position="111"/>
        <end position="188"/>
    </location>
</feature>